<protein>
    <submittedName>
        <fullName evidence="1">Uncharacterized protein</fullName>
    </submittedName>
</protein>
<organism evidence="1 2">
    <name type="scientific">Colletotrichum gloeosporioides (strain Cg-14)</name>
    <name type="common">Anthracnose fungus</name>
    <name type="synonym">Glomerella cingulata</name>
    <dbReference type="NCBI Taxonomy" id="1237896"/>
    <lineage>
        <taxon>Eukaryota</taxon>
        <taxon>Fungi</taxon>
        <taxon>Dikarya</taxon>
        <taxon>Ascomycota</taxon>
        <taxon>Pezizomycotina</taxon>
        <taxon>Sordariomycetes</taxon>
        <taxon>Hypocreomycetidae</taxon>
        <taxon>Glomerellales</taxon>
        <taxon>Glomerellaceae</taxon>
        <taxon>Colletotrichum</taxon>
        <taxon>Colletotrichum gloeosporioides species complex</taxon>
    </lineage>
</organism>
<evidence type="ECO:0000313" key="2">
    <source>
        <dbReference type="Proteomes" id="UP000015530"/>
    </source>
</evidence>
<dbReference type="EMBL" id="AMYD01003084">
    <property type="protein sequence ID" value="EQB47146.1"/>
    <property type="molecule type" value="Genomic_DNA"/>
</dbReference>
<comment type="caution">
    <text evidence="1">The sequence shown here is derived from an EMBL/GenBank/DDBJ whole genome shotgun (WGS) entry which is preliminary data.</text>
</comment>
<gene>
    <name evidence="1" type="ORF">CGLO_13742</name>
</gene>
<reference evidence="2" key="1">
    <citation type="journal article" date="2013" name="Mol. Plant Microbe Interact.">
        <title>Global aspects of pacC regulation of pathogenicity genes in Colletotrichum gloeosporioides as revealed by transcriptome analysis.</title>
        <authorList>
            <person name="Alkan N."/>
            <person name="Meng X."/>
            <person name="Friedlander G."/>
            <person name="Reuveni E."/>
            <person name="Sukno S."/>
            <person name="Sherman A."/>
            <person name="Thon M."/>
            <person name="Fluhr R."/>
            <person name="Prusky D."/>
        </authorList>
    </citation>
    <scope>NUCLEOTIDE SEQUENCE [LARGE SCALE GENOMIC DNA]</scope>
    <source>
        <strain evidence="2">Cg-14</strain>
    </source>
</reference>
<proteinExistence type="predicted"/>
<dbReference type="Proteomes" id="UP000015530">
    <property type="component" value="Unassembled WGS sequence"/>
</dbReference>
<dbReference type="HOGENOM" id="CLU_3436809_0_0_1"/>
<sequence length="12" mass="1480">MQSDDGKEFYME</sequence>
<name>T0L6G4_COLGC</name>
<evidence type="ECO:0000313" key="1">
    <source>
        <dbReference type="EMBL" id="EQB47146.1"/>
    </source>
</evidence>
<accession>T0L6G4</accession>